<keyword evidence="1" id="KW-0812">Transmembrane</keyword>
<dbReference type="Proteomes" id="UP000177325">
    <property type="component" value="Unassembled WGS sequence"/>
</dbReference>
<evidence type="ECO:0008006" key="4">
    <source>
        <dbReference type="Google" id="ProtNLM"/>
    </source>
</evidence>
<evidence type="ECO:0000313" key="3">
    <source>
        <dbReference type="Proteomes" id="UP000177325"/>
    </source>
</evidence>
<dbReference type="AlphaFoldDB" id="A0A1F6FGE7"/>
<gene>
    <name evidence="2" type="ORF">A3G90_02580</name>
</gene>
<evidence type="ECO:0000256" key="1">
    <source>
        <dbReference type="SAM" id="Phobius"/>
    </source>
</evidence>
<dbReference type="EMBL" id="MFMM01000001">
    <property type="protein sequence ID" value="OGG84930.1"/>
    <property type="molecule type" value="Genomic_DNA"/>
</dbReference>
<evidence type="ECO:0000313" key="2">
    <source>
        <dbReference type="EMBL" id="OGG84930.1"/>
    </source>
</evidence>
<reference evidence="2 3" key="1">
    <citation type="journal article" date="2016" name="Nat. Commun.">
        <title>Thousands of microbial genomes shed light on interconnected biogeochemical processes in an aquifer system.</title>
        <authorList>
            <person name="Anantharaman K."/>
            <person name="Brown C.T."/>
            <person name="Hug L.A."/>
            <person name="Sharon I."/>
            <person name="Castelle C.J."/>
            <person name="Probst A.J."/>
            <person name="Thomas B.C."/>
            <person name="Singh A."/>
            <person name="Wilkins M.J."/>
            <person name="Karaoz U."/>
            <person name="Brodie E.L."/>
            <person name="Williams K.H."/>
            <person name="Hubbard S.S."/>
            <person name="Banfield J.F."/>
        </authorList>
    </citation>
    <scope>NUCLEOTIDE SEQUENCE [LARGE SCALE GENOMIC DNA]</scope>
</reference>
<keyword evidence="1" id="KW-0472">Membrane</keyword>
<feature type="transmembrane region" description="Helical" evidence="1">
    <location>
        <begin position="75"/>
        <end position="98"/>
    </location>
</feature>
<organism evidence="2 3">
    <name type="scientific">Candidatus Kaiserbacteria bacterium RIFCSPLOWO2_12_FULL_45_26</name>
    <dbReference type="NCBI Taxonomy" id="1798525"/>
    <lineage>
        <taxon>Bacteria</taxon>
        <taxon>Candidatus Kaiseribacteriota</taxon>
    </lineage>
</organism>
<name>A0A1F6FGE7_9BACT</name>
<accession>A0A1F6FGE7</accession>
<keyword evidence="1" id="KW-1133">Transmembrane helix</keyword>
<feature type="transmembrane region" description="Helical" evidence="1">
    <location>
        <begin position="38"/>
        <end position="60"/>
    </location>
</feature>
<protein>
    <recommendedName>
        <fullName evidence="4">DUF5671 domain-containing protein</fullName>
    </recommendedName>
</protein>
<sequence>MNWNPFLNALAAVCYIGVVVTFLHFIESLRHDTPDTLIDGMAAISLFTFSAAVMAFLFFYQPVLKLFEDKKSEALAYFLKTLAYFGLITVTILTIASLQ</sequence>
<comment type="caution">
    <text evidence="2">The sequence shown here is derived from an EMBL/GenBank/DDBJ whole genome shotgun (WGS) entry which is preliminary data.</text>
</comment>
<dbReference type="STRING" id="1798525.A3G90_02580"/>
<proteinExistence type="predicted"/>
<feature type="transmembrane region" description="Helical" evidence="1">
    <location>
        <begin position="6"/>
        <end position="26"/>
    </location>
</feature>